<evidence type="ECO:0000313" key="1">
    <source>
        <dbReference type="EMBL" id="MCI53049.1"/>
    </source>
</evidence>
<evidence type="ECO:0000313" key="2">
    <source>
        <dbReference type="Proteomes" id="UP000265520"/>
    </source>
</evidence>
<dbReference type="AlphaFoldDB" id="A0A392SWJ5"/>
<sequence length="54" mass="6355">MGYWESNRWVWQFQWTEALSVIDAVSAQELMLLLQQVRPCADSIDRRKWSPGTA</sequence>
<dbReference type="Proteomes" id="UP000265520">
    <property type="component" value="Unassembled WGS sequence"/>
</dbReference>
<reference evidence="1 2" key="1">
    <citation type="journal article" date="2018" name="Front. Plant Sci.">
        <title>Red Clover (Trifolium pratense) and Zigzag Clover (T. medium) - A Picture of Genomic Similarities and Differences.</title>
        <authorList>
            <person name="Dluhosova J."/>
            <person name="Istvanek J."/>
            <person name="Nedelnik J."/>
            <person name="Repkova J."/>
        </authorList>
    </citation>
    <scope>NUCLEOTIDE SEQUENCE [LARGE SCALE GENOMIC DNA]</scope>
    <source>
        <strain evidence="2">cv. 10/8</strain>
        <tissue evidence="1">Leaf</tissue>
    </source>
</reference>
<dbReference type="EMBL" id="LXQA010456988">
    <property type="protein sequence ID" value="MCI53049.1"/>
    <property type="molecule type" value="Genomic_DNA"/>
</dbReference>
<keyword evidence="2" id="KW-1185">Reference proteome</keyword>
<proteinExistence type="predicted"/>
<name>A0A392SWJ5_9FABA</name>
<protein>
    <submittedName>
        <fullName evidence="1">Uncharacterized protein</fullName>
    </submittedName>
</protein>
<organism evidence="1 2">
    <name type="scientific">Trifolium medium</name>
    <dbReference type="NCBI Taxonomy" id="97028"/>
    <lineage>
        <taxon>Eukaryota</taxon>
        <taxon>Viridiplantae</taxon>
        <taxon>Streptophyta</taxon>
        <taxon>Embryophyta</taxon>
        <taxon>Tracheophyta</taxon>
        <taxon>Spermatophyta</taxon>
        <taxon>Magnoliopsida</taxon>
        <taxon>eudicotyledons</taxon>
        <taxon>Gunneridae</taxon>
        <taxon>Pentapetalae</taxon>
        <taxon>rosids</taxon>
        <taxon>fabids</taxon>
        <taxon>Fabales</taxon>
        <taxon>Fabaceae</taxon>
        <taxon>Papilionoideae</taxon>
        <taxon>50 kb inversion clade</taxon>
        <taxon>NPAAA clade</taxon>
        <taxon>Hologalegina</taxon>
        <taxon>IRL clade</taxon>
        <taxon>Trifolieae</taxon>
        <taxon>Trifolium</taxon>
    </lineage>
</organism>
<feature type="non-terminal residue" evidence="1">
    <location>
        <position position="54"/>
    </location>
</feature>
<comment type="caution">
    <text evidence="1">The sequence shown here is derived from an EMBL/GenBank/DDBJ whole genome shotgun (WGS) entry which is preliminary data.</text>
</comment>
<accession>A0A392SWJ5</accession>